<feature type="domain" description="AB hydrolase-1" evidence="2">
    <location>
        <begin position="69"/>
        <end position="309"/>
    </location>
</feature>
<dbReference type="Pfam" id="PF00561">
    <property type="entry name" value="Abhydrolase_1"/>
    <property type="match status" value="1"/>
</dbReference>
<dbReference type="Gene3D" id="3.40.50.1820">
    <property type="entry name" value="alpha/beta hydrolase"/>
    <property type="match status" value="1"/>
</dbReference>
<dbReference type="AlphaFoldDB" id="A0A0S2I4E1"/>
<protein>
    <submittedName>
        <fullName evidence="3">4,5:9,10-diseco-3-hydroxy-5,9, 17-trioxoandrosta-1(10),2-diene-4-oate hydrolase</fullName>
        <ecNumber evidence="3">3.7.1.17</ecNumber>
    </submittedName>
</protein>
<dbReference type="PANTHER" id="PTHR43798:SF31">
    <property type="entry name" value="AB HYDROLASE SUPERFAMILY PROTEIN YCLE"/>
    <property type="match status" value="1"/>
</dbReference>
<name>A0A0S2I4E1_9BACT</name>
<dbReference type="PANTHER" id="PTHR43798">
    <property type="entry name" value="MONOACYLGLYCEROL LIPASE"/>
    <property type="match status" value="1"/>
</dbReference>
<dbReference type="InterPro" id="IPR050266">
    <property type="entry name" value="AB_hydrolase_sf"/>
</dbReference>
<dbReference type="PROSITE" id="PS51257">
    <property type="entry name" value="PROKAR_LIPOPROTEIN"/>
    <property type="match status" value="1"/>
</dbReference>
<keyword evidence="4" id="KW-1185">Reference proteome</keyword>
<evidence type="ECO:0000259" key="2">
    <source>
        <dbReference type="Pfam" id="PF00561"/>
    </source>
</evidence>
<dbReference type="InterPro" id="IPR000073">
    <property type="entry name" value="AB_hydrolase_1"/>
</dbReference>
<dbReference type="RefSeq" id="WP_205627946.1">
    <property type="nucleotide sequence ID" value="NZ_CP013118.1"/>
</dbReference>
<dbReference type="STRING" id="1307839.L21SP5_03426"/>
<dbReference type="KEGG" id="blq:L21SP5_03426"/>
<sequence length="323" mass="36528">MQTKKNMTKNIIPLLFIFTMIFTACSPYSNLTPMDSMREDLQYPFDVKYADISGNQSVAYVDEGRGSETIIFIHGLGTYLRAWEKNIAELKSDYRCIAIDLPGYGKSTKLPHDGSMTFYADVVMEVMNHLNIESAILAGHSMGGQISMVAALRYPQRVEKLILAAPAGFERFTEGQKEWFREVMSLSGVKKTTAEAIMTNAAYNFYNMPDDAEFIITDRLAMRSANDFDHYCYTVAQSVDGMVNEPVIDKLDMIKQPTLIVFGENDNLIPNRYLNPGWTKDIAMVGHNRIPDSKLIMLPKCGHFLPFEKANEFNSAIRQFLSN</sequence>
<accession>A0A0S2I4E1</accession>
<dbReference type="SUPFAM" id="SSF53474">
    <property type="entry name" value="alpha/beta-Hydrolases"/>
    <property type="match status" value="1"/>
</dbReference>
<gene>
    <name evidence="3" type="primary">hsaD</name>
    <name evidence="3" type="ORF">L21SP5_03426</name>
</gene>
<dbReference type="EMBL" id="CP013118">
    <property type="protein sequence ID" value="ALO17037.1"/>
    <property type="molecule type" value="Genomic_DNA"/>
</dbReference>
<keyword evidence="1 3" id="KW-0378">Hydrolase</keyword>
<proteinExistence type="predicted"/>
<evidence type="ECO:0000313" key="4">
    <source>
        <dbReference type="Proteomes" id="UP000064893"/>
    </source>
</evidence>
<dbReference type="GO" id="GO:0102296">
    <property type="term" value="F:4,5-9,10-diseco-3-hydroxy-5,9,17-trioxoandrosta-1(10),2-diene-4-oate hydrolase activity"/>
    <property type="evidence" value="ECO:0007669"/>
    <property type="project" value="UniProtKB-EC"/>
</dbReference>
<evidence type="ECO:0000256" key="1">
    <source>
        <dbReference type="ARBA" id="ARBA00022801"/>
    </source>
</evidence>
<evidence type="ECO:0000313" key="3">
    <source>
        <dbReference type="EMBL" id="ALO17037.1"/>
    </source>
</evidence>
<dbReference type="GO" id="GO:0016020">
    <property type="term" value="C:membrane"/>
    <property type="evidence" value="ECO:0007669"/>
    <property type="project" value="TreeGrafter"/>
</dbReference>
<dbReference type="EC" id="3.7.1.17" evidence="3"/>
<dbReference type="InterPro" id="IPR029058">
    <property type="entry name" value="AB_hydrolase_fold"/>
</dbReference>
<reference evidence="3 4" key="1">
    <citation type="submission" date="2015-11" db="EMBL/GenBank/DDBJ databases">
        <title>Description and complete genome sequence of a novel strain predominating in hypersaline microbial mats and representing a new family of the Bacteriodetes phylum.</title>
        <authorList>
            <person name="Spring S."/>
            <person name="Bunk B."/>
            <person name="Sproer C."/>
            <person name="Klenk H.-P."/>
        </authorList>
    </citation>
    <scope>NUCLEOTIDE SEQUENCE [LARGE SCALE GENOMIC DNA]</scope>
    <source>
        <strain evidence="3 4">L21-Spi-D4</strain>
    </source>
</reference>
<dbReference type="Proteomes" id="UP000064893">
    <property type="component" value="Chromosome"/>
</dbReference>
<dbReference type="PRINTS" id="PR00111">
    <property type="entry name" value="ABHYDROLASE"/>
</dbReference>
<organism evidence="3 4">
    <name type="scientific">Salinivirga cyanobacteriivorans</name>
    <dbReference type="NCBI Taxonomy" id="1307839"/>
    <lineage>
        <taxon>Bacteria</taxon>
        <taxon>Pseudomonadati</taxon>
        <taxon>Bacteroidota</taxon>
        <taxon>Bacteroidia</taxon>
        <taxon>Bacteroidales</taxon>
        <taxon>Salinivirgaceae</taxon>
        <taxon>Salinivirga</taxon>
    </lineage>
</organism>